<proteinExistence type="predicted"/>
<organism evidence="1 2">
    <name type="scientific">Pinctada imbricata</name>
    <name type="common">Atlantic pearl-oyster</name>
    <name type="synonym">Pinctada martensii</name>
    <dbReference type="NCBI Taxonomy" id="66713"/>
    <lineage>
        <taxon>Eukaryota</taxon>
        <taxon>Metazoa</taxon>
        <taxon>Spiralia</taxon>
        <taxon>Lophotrochozoa</taxon>
        <taxon>Mollusca</taxon>
        <taxon>Bivalvia</taxon>
        <taxon>Autobranchia</taxon>
        <taxon>Pteriomorphia</taxon>
        <taxon>Pterioida</taxon>
        <taxon>Pterioidea</taxon>
        <taxon>Pteriidae</taxon>
        <taxon>Pinctada</taxon>
    </lineage>
</organism>
<reference evidence="1" key="1">
    <citation type="submission" date="2019-08" db="EMBL/GenBank/DDBJ databases">
        <title>The improved chromosome-level genome for the pearl oyster Pinctada fucata martensii using PacBio sequencing and Hi-C.</title>
        <authorList>
            <person name="Zheng Z."/>
        </authorList>
    </citation>
    <scope>NUCLEOTIDE SEQUENCE</scope>
    <source>
        <strain evidence="1">ZZ-2019</strain>
        <tissue evidence="1">Adductor muscle</tissue>
    </source>
</reference>
<accession>A0AA88YHX1</accession>
<comment type="caution">
    <text evidence="1">The sequence shown here is derived from an EMBL/GenBank/DDBJ whole genome shotgun (WGS) entry which is preliminary data.</text>
</comment>
<dbReference type="EMBL" id="VSWD01000005">
    <property type="protein sequence ID" value="KAK3102011.1"/>
    <property type="molecule type" value="Genomic_DNA"/>
</dbReference>
<name>A0AA88YHX1_PINIB</name>
<evidence type="ECO:0008006" key="3">
    <source>
        <dbReference type="Google" id="ProtNLM"/>
    </source>
</evidence>
<protein>
    <recommendedName>
        <fullName evidence="3">Reverse transcriptase zinc-binding domain-containing protein</fullName>
    </recommendedName>
</protein>
<evidence type="ECO:0000313" key="2">
    <source>
        <dbReference type="Proteomes" id="UP001186944"/>
    </source>
</evidence>
<keyword evidence="2" id="KW-1185">Reference proteome</keyword>
<gene>
    <name evidence="1" type="ORF">FSP39_008101</name>
</gene>
<sequence length="275" mass="31757">MLQLPERTADEGVYIIAGEIPIEAEIDRKILTQLMQIFRGEDIEKDIAERQLAVKDSTSNSWFIYAGKILEKYDLPKIHDLLRTPIAKGVWKKQLTESIINFWKHDILEKAKEKSSLKNLDLKDFKVGNIHSIWKHCNEDTLAVSKAGIKAKLLTGTYLLQSNVAKFQQKSETATCKLCGRQDETVEHFILICEAIEPQRKPFMEKFRKILEQHDVWNHIQVNKDLQLLSIINPGHWKVPLRLQDDGTLHDLESIGRGMCHALHRARSNYLENIT</sequence>
<dbReference type="AlphaFoldDB" id="A0AA88YHX1"/>
<evidence type="ECO:0000313" key="1">
    <source>
        <dbReference type="EMBL" id="KAK3102011.1"/>
    </source>
</evidence>
<dbReference type="Proteomes" id="UP001186944">
    <property type="component" value="Unassembled WGS sequence"/>
</dbReference>